<name>G2Q6G3_THET4</name>
<dbReference type="SUPFAM" id="SSF54909">
    <property type="entry name" value="Dimeric alpha+beta barrel"/>
    <property type="match status" value="1"/>
</dbReference>
<dbReference type="Gene3D" id="3.30.70.100">
    <property type="match status" value="1"/>
</dbReference>
<keyword evidence="3" id="KW-1185">Reference proteome</keyword>
<dbReference type="Pfam" id="PF07876">
    <property type="entry name" value="Dabb"/>
    <property type="match status" value="1"/>
</dbReference>
<dbReference type="OrthoDB" id="3830014at2759"/>
<dbReference type="eggNOG" id="ENOG502STNI">
    <property type="taxonomic scope" value="Eukaryota"/>
</dbReference>
<dbReference type="InParanoid" id="G2Q6G3"/>
<evidence type="ECO:0000313" key="2">
    <source>
        <dbReference type="EMBL" id="AEO54735.1"/>
    </source>
</evidence>
<evidence type="ECO:0000259" key="1">
    <source>
        <dbReference type="PROSITE" id="PS51502"/>
    </source>
</evidence>
<organism evidence="2 3">
    <name type="scientific">Thermothelomyces thermophilus (strain ATCC 42464 / BCRC 31852 / DSM 1799)</name>
    <name type="common">Sporotrichum thermophile</name>
    <dbReference type="NCBI Taxonomy" id="573729"/>
    <lineage>
        <taxon>Eukaryota</taxon>
        <taxon>Fungi</taxon>
        <taxon>Dikarya</taxon>
        <taxon>Ascomycota</taxon>
        <taxon>Pezizomycotina</taxon>
        <taxon>Sordariomycetes</taxon>
        <taxon>Sordariomycetidae</taxon>
        <taxon>Sordariales</taxon>
        <taxon>Chaetomiaceae</taxon>
        <taxon>Thermothelomyces</taxon>
    </lineage>
</organism>
<dbReference type="GeneID" id="11509145"/>
<dbReference type="AlphaFoldDB" id="G2Q6G3"/>
<dbReference type="KEGG" id="mtm:MYCTH_99971"/>
<sequence>MPVLQRDTLFKLAGGNKQDRDRLIEAYQVLAREARKDGKPYIADVEVRPLLDHKASQGYTLRARTSFASAEDMRYFDSECPAHKALKERVMSLGSVLAPPLVLVTELEESV</sequence>
<gene>
    <name evidence="2" type="ORF">MYCTH_99971</name>
</gene>
<accession>G2Q6G3</accession>
<dbReference type="SMART" id="SM00886">
    <property type="entry name" value="Dabb"/>
    <property type="match status" value="1"/>
</dbReference>
<protein>
    <recommendedName>
        <fullName evidence="1">Stress-response A/B barrel domain-containing protein</fullName>
    </recommendedName>
</protein>
<reference evidence="2 3" key="1">
    <citation type="journal article" date="2011" name="Nat. Biotechnol.">
        <title>Comparative genomic analysis of the thermophilic biomass-degrading fungi Myceliophthora thermophila and Thielavia terrestris.</title>
        <authorList>
            <person name="Berka R.M."/>
            <person name="Grigoriev I.V."/>
            <person name="Otillar R."/>
            <person name="Salamov A."/>
            <person name="Grimwood J."/>
            <person name="Reid I."/>
            <person name="Ishmael N."/>
            <person name="John T."/>
            <person name="Darmond C."/>
            <person name="Moisan M.-C."/>
            <person name="Henrissat B."/>
            <person name="Coutinho P.M."/>
            <person name="Lombard V."/>
            <person name="Natvig D.O."/>
            <person name="Lindquist E."/>
            <person name="Schmutz J."/>
            <person name="Lucas S."/>
            <person name="Harris P."/>
            <person name="Powlowski J."/>
            <person name="Bellemare A."/>
            <person name="Taylor D."/>
            <person name="Butler G."/>
            <person name="de Vries R.P."/>
            <person name="Allijn I.E."/>
            <person name="van den Brink J."/>
            <person name="Ushinsky S."/>
            <person name="Storms R."/>
            <person name="Powell A.J."/>
            <person name="Paulsen I.T."/>
            <person name="Elbourne L.D.H."/>
            <person name="Baker S.E."/>
            <person name="Magnuson J."/>
            <person name="LaBoissiere S."/>
            <person name="Clutterbuck A.J."/>
            <person name="Martinez D."/>
            <person name="Wogulis M."/>
            <person name="de Leon A.L."/>
            <person name="Rey M.W."/>
            <person name="Tsang A."/>
        </authorList>
    </citation>
    <scope>NUCLEOTIDE SEQUENCE [LARGE SCALE GENOMIC DNA]</scope>
    <source>
        <strain evidence="3">ATCC 42464 / BCRC 31852 / DSM 1799</strain>
    </source>
</reference>
<evidence type="ECO:0000313" key="3">
    <source>
        <dbReference type="Proteomes" id="UP000007322"/>
    </source>
</evidence>
<dbReference type="VEuPathDB" id="FungiDB:MYCTH_99971"/>
<dbReference type="OMA" id="PRNKGFN"/>
<feature type="domain" description="Stress-response A/B barrel" evidence="1">
    <location>
        <begin position="4"/>
        <end position="105"/>
    </location>
</feature>
<proteinExistence type="predicted"/>
<dbReference type="PROSITE" id="PS51502">
    <property type="entry name" value="S_R_A_B_BARREL"/>
    <property type="match status" value="1"/>
</dbReference>
<dbReference type="RefSeq" id="XP_003659980.1">
    <property type="nucleotide sequence ID" value="XM_003659932.1"/>
</dbReference>
<dbReference type="EMBL" id="CP003002">
    <property type="protein sequence ID" value="AEO54735.1"/>
    <property type="molecule type" value="Genomic_DNA"/>
</dbReference>
<dbReference type="Proteomes" id="UP000007322">
    <property type="component" value="Chromosome 1"/>
</dbReference>
<dbReference type="InterPro" id="IPR013097">
    <property type="entry name" value="Dabb"/>
</dbReference>
<dbReference type="InterPro" id="IPR011008">
    <property type="entry name" value="Dimeric_a/b-barrel"/>
</dbReference>
<dbReference type="HOGENOM" id="CLU_120569_1_1_1"/>